<dbReference type="Proteomes" id="UP000078597">
    <property type="component" value="Unassembled WGS sequence"/>
</dbReference>
<dbReference type="EMBL" id="FLQW01002644">
    <property type="protein sequence ID" value="SBS93831.1"/>
    <property type="molecule type" value="Genomic_DNA"/>
</dbReference>
<keyword evidence="2" id="KW-0812">Transmembrane</keyword>
<dbReference type="VEuPathDB" id="PlasmoDB:PmUG01_08059800"/>
<evidence type="ECO:0000313" key="4">
    <source>
        <dbReference type="Proteomes" id="UP000078597"/>
    </source>
</evidence>
<protein>
    <submittedName>
        <fullName evidence="3">Phist protein</fullName>
    </submittedName>
</protein>
<keyword evidence="2" id="KW-1133">Transmembrane helix</keyword>
<reference evidence="4" key="1">
    <citation type="submission" date="2016-05" db="EMBL/GenBank/DDBJ databases">
        <authorList>
            <person name="Naeem Raeece"/>
        </authorList>
    </citation>
    <scope>NUCLEOTIDE SEQUENCE [LARGE SCALE GENOMIC DNA]</scope>
</reference>
<organism evidence="3 4">
    <name type="scientific">Plasmodium malariae</name>
    <dbReference type="NCBI Taxonomy" id="5858"/>
    <lineage>
        <taxon>Eukaryota</taxon>
        <taxon>Sar</taxon>
        <taxon>Alveolata</taxon>
        <taxon>Apicomplexa</taxon>
        <taxon>Aconoidasida</taxon>
        <taxon>Haemosporida</taxon>
        <taxon>Plasmodiidae</taxon>
        <taxon>Plasmodium</taxon>
        <taxon>Plasmodium (Plasmodium)</taxon>
    </lineage>
</organism>
<keyword evidence="2" id="KW-0472">Membrane</keyword>
<feature type="region of interest" description="Disordered" evidence="1">
    <location>
        <begin position="93"/>
        <end position="113"/>
    </location>
</feature>
<evidence type="ECO:0000313" key="3">
    <source>
        <dbReference type="EMBL" id="SBS93831.1"/>
    </source>
</evidence>
<dbReference type="AlphaFoldDB" id="A0A1A8WLN2"/>
<accession>A0A1A8WLN2</accession>
<sequence>MELCNTQTSVLLRKSCATSKKKKGNTYLANSIEGSEEKFNKSYGRIYTLSCFTNTLFLILLFLLLQNEHAHEDNVISEIHWNTLCTRKLGEANCSSSQRPNSMYRNDGYSPDGYSPYDNTNKELVYGEVSNTNNLTNLIQNEEGGN</sequence>
<evidence type="ECO:0000256" key="2">
    <source>
        <dbReference type="SAM" id="Phobius"/>
    </source>
</evidence>
<feature type="transmembrane region" description="Helical" evidence="2">
    <location>
        <begin position="46"/>
        <end position="65"/>
    </location>
</feature>
<feature type="compositionally biased region" description="Polar residues" evidence="1">
    <location>
        <begin position="93"/>
        <end position="104"/>
    </location>
</feature>
<gene>
    <name evidence="3" type="ORF">PMALA_041060</name>
</gene>
<feature type="non-terminal residue" evidence="3">
    <location>
        <position position="146"/>
    </location>
</feature>
<evidence type="ECO:0000256" key="1">
    <source>
        <dbReference type="SAM" id="MobiDB-lite"/>
    </source>
</evidence>
<proteinExistence type="predicted"/>
<name>A0A1A8WLN2_PLAMA</name>